<dbReference type="Proteomes" id="UP000246085">
    <property type="component" value="Chromosome BRAD3257"/>
</dbReference>
<dbReference type="EMBL" id="LS398110">
    <property type="protein sequence ID" value="SPP93365.1"/>
    <property type="molecule type" value="Genomic_DNA"/>
</dbReference>
<dbReference type="PANTHER" id="PTHR43316">
    <property type="entry name" value="HYDROLASE, HALOACID DELAHOGENASE-RELATED"/>
    <property type="match status" value="1"/>
</dbReference>
<name>A0A2U3PW43_9BRAD</name>
<dbReference type="Pfam" id="PF00702">
    <property type="entry name" value="Hydrolase"/>
    <property type="match status" value="1"/>
</dbReference>
<evidence type="ECO:0000313" key="2">
    <source>
        <dbReference type="EMBL" id="SPP93365.1"/>
    </source>
</evidence>
<dbReference type="CDD" id="cd02588">
    <property type="entry name" value="HAD_L2-DEX"/>
    <property type="match status" value="1"/>
</dbReference>
<reference evidence="2 3" key="1">
    <citation type="submission" date="2018-03" db="EMBL/GenBank/DDBJ databases">
        <authorList>
            <person name="Gully D."/>
        </authorList>
    </citation>
    <scope>NUCLEOTIDE SEQUENCE [LARGE SCALE GENOMIC DNA]</scope>
    <source>
        <strain evidence="2">ORS3257</strain>
    </source>
</reference>
<dbReference type="InterPro" id="IPR006439">
    <property type="entry name" value="HAD-SF_hydro_IA"/>
</dbReference>
<dbReference type="GO" id="GO:0019120">
    <property type="term" value="F:hydrolase activity, acting on acid halide bonds, in C-halide compounds"/>
    <property type="evidence" value="ECO:0007669"/>
    <property type="project" value="InterPro"/>
</dbReference>
<dbReference type="SUPFAM" id="SSF56784">
    <property type="entry name" value="HAD-like"/>
    <property type="match status" value="1"/>
</dbReference>
<dbReference type="InterPro" id="IPR051540">
    <property type="entry name" value="S-2-haloacid_dehalogenase"/>
</dbReference>
<accession>A0A2U3PW43</accession>
<keyword evidence="1" id="KW-0378">Hydrolase</keyword>
<dbReference type="NCBIfam" id="TIGR01493">
    <property type="entry name" value="HAD-SF-IA-v2"/>
    <property type="match status" value="1"/>
</dbReference>
<dbReference type="Gene3D" id="3.40.50.1000">
    <property type="entry name" value="HAD superfamily/HAD-like"/>
    <property type="match status" value="1"/>
</dbReference>
<evidence type="ECO:0000256" key="1">
    <source>
        <dbReference type="ARBA" id="ARBA00022801"/>
    </source>
</evidence>
<dbReference type="NCBIfam" id="TIGR01428">
    <property type="entry name" value="HAD_type_II"/>
    <property type="match status" value="1"/>
</dbReference>
<gene>
    <name evidence="2" type="ORF">BRAD3257_2289</name>
</gene>
<dbReference type="PANTHER" id="PTHR43316:SF3">
    <property type="entry name" value="HALOACID DEHALOGENASE, TYPE II (AFU_ORTHOLOGUE AFUA_2G07750)-RELATED"/>
    <property type="match status" value="1"/>
</dbReference>
<dbReference type="SFLD" id="SFLDS00003">
    <property type="entry name" value="Haloacid_Dehalogenase"/>
    <property type="match status" value="1"/>
</dbReference>
<dbReference type="PRINTS" id="PR00413">
    <property type="entry name" value="HADHALOGNASE"/>
</dbReference>
<dbReference type="InterPro" id="IPR023214">
    <property type="entry name" value="HAD_sf"/>
</dbReference>
<evidence type="ECO:0000313" key="3">
    <source>
        <dbReference type="Proteomes" id="UP000246085"/>
    </source>
</evidence>
<dbReference type="AlphaFoldDB" id="A0A2U3PW43"/>
<dbReference type="SFLD" id="SFLDG01129">
    <property type="entry name" value="C1.5:_HAD__Beta-PGM__Phosphata"/>
    <property type="match status" value="1"/>
</dbReference>
<dbReference type="InterPro" id="IPR036412">
    <property type="entry name" value="HAD-like_sf"/>
</dbReference>
<proteinExistence type="predicted"/>
<sequence length="243" mass="27243">MPPWRSIVAALTLRERTRTGMMSQFRPKYVTFDCYGTLTNFQMAEAAQDLYRAHLPEAQMAALVRDFAAYRLDEILGDWKPYADVIHNALERACRRNHVAFKAEHAQMVYDRVPSWGPHPDVPAGLAKVAKEIPLVILSNAMNAQLPSNVAKLGAPFHAALTAEQAQSYKPRMKGFEFMFDTLGCGPEDVVHCSSSFRYDLMTAHDLGIKNKVWVNRGHEPANPYYGYVEIKDIGGLPAVFGL</sequence>
<dbReference type="InterPro" id="IPR006328">
    <property type="entry name" value="2-HAD"/>
</dbReference>
<organism evidence="2 3">
    <name type="scientific">Bradyrhizobium vignae</name>
    <dbReference type="NCBI Taxonomy" id="1549949"/>
    <lineage>
        <taxon>Bacteria</taxon>
        <taxon>Pseudomonadati</taxon>
        <taxon>Pseudomonadota</taxon>
        <taxon>Alphaproteobacteria</taxon>
        <taxon>Hyphomicrobiales</taxon>
        <taxon>Nitrobacteraceae</taxon>
        <taxon>Bradyrhizobium</taxon>
    </lineage>
</organism>
<protein>
    <submittedName>
        <fullName evidence="2">2-haloalkanoic acid dehalogenase, type II</fullName>
    </submittedName>
</protein>
<dbReference type="KEGG" id="bvz:BRAD3257_2289"/>
<dbReference type="Gene3D" id="1.10.150.750">
    <property type="match status" value="1"/>
</dbReference>